<sequence>MSPHDLLDLLIKRFNMPRPDFEGALQANIKSCRSFSDVASLIPRMELRFHSAYKRRIQYRYVSVNQWTCGRFMFVENYACIYCVAVLILE</sequence>
<accession>A0A3P7NQV2</accession>
<keyword evidence="2" id="KW-1185">Reference proteome</keyword>
<dbReference type="AlphaFoldDB" id="A0A3P7NQV2"/>
<evidence type="ECO:0000313" key="1">
    <source>
        <dbReference type="EMBL" id="VDN45574.1"/>
    </source>
</evidence>
<dbReference type="Proteomes" id="UP000281553">
    <property type="component" value="Unassembled WGS sequence"/>
</dbReference>
<gene>
    <name evidence="1" type="ORF">DILT_LOCUS19642</name>
</gene>
<dbReference type="EMBL" id="UYRU01117522">
    <property type="protein sequence ID" value="VDN45574.1"/>
    <property type="molecule type" value="Genomic_DNA"/>
</dbReference>
<reference evidence="1 2" key="1">
    <citation type="submission" date="2018-11" db="EMBL/GenBank/DDBJ databases">
        <authorList>
            <consortium name="Pathogen Informatics"/>
        </authorList>
    </citation>
    <scope>NUCLEOTIDE SEQUENCE [LARGE SCALE GENOMIC DNA]</scope>
</reference>
<name>A0A3P7NQV2_DIBLA</name>
<protein>
    <submittedName>
        <fullName evidence="1">Uncharacterized protein</fullName>
    </submittedName>
</protein>
<proteinExistence type="predicted"/>
<organism evidence="1 2">
    <name type="scientific">Dibothriocephalus latus</name>
    <name type="common">Fish tapeworm</name>
    <name type="synonym">Diphyllobothrium latum</name>
    <dbReference type="NCBI Taxonomy" id="60516"/>
    <lineage>
        <taxon>Eukaryota</taxon>
        <taxon>Metazoa</taxon>
        <taxon>Spiralia</taxon>
        <taxon>Lophotrochozoa</taxon>
        <taxon>Platyhelminthes</taxon>
        <taxon>Cestoda</taxon>
        <taxon>Eucestoda</taxon>
        <taxon>Diphyllobothriidea</taxon>
        <taxon>Diphyllobothriidae</taxon>
        <taxon>Dibothriocephalus</taxon>
    </lineage>
</organism>
<dbReference type="Gene3D" id="1.20.870.10">
    <property type="entry name" value="Son of sevenless (SoS) protein Chain: S domain 1"/>
    <property type="match status" value="1"/>
</dbReference>
<evidence type="ECO:0000313" key="2">
    <source>
        <dbReference type="Proteomes" id="UP000281553"/>
    </source>
</evidence>